<dbReference type="EMBL" id="ACLK02000003">
    <property type="protein sequence ID" value="EFY08404.1"/>
    <property type="molecule type" value="Genomic_DNA"/>
</dbReference>
<dbReference type="GO" id="GO:0004557">
    <property type="term" value="F:alpha-galactosidase activity"/>
    <property type="evidence" value="ECO:0007669"/>
    <property type="project" value="UniProtKB-EC"/>
</dbReference>
<dbReference type="InterPro" id="IPR008964">
    <property type="entry name" value="Invasin/intimin_cell_adhesion"/>
</dbReference>
<evidence type="ECO:0000256" key="4">
    <source>
        <dbReference type="ARBA" id="ARBA00022801"/>
    </source>
</evidence>
<dbReference type="Proteomes" id="UP000003028">
    <property type="component" value="Unassembled WGS sequence"/>
</dbReference>
<comment type="catalytic activity">
    <reaction evidence="2">
        <text>Hydrolysis of terminal, non-reducing branched (1-&gt;3)-alpha-D-galactosidic residues, producing free D-galactose.</text>
        <dbReference type="EC" id="3.2.1.n1"/>
    </reaction>
</comment>
<name>E7FY30_ERYRH</name>
<reference evidence="8" key="1">
    <citation type="submission" date="2011-01" db="EMBL/GenBank/DDBJ databases">
        <authorList>
            <person name="Muzny D."/>
            <person name="Qin X."/>
            <person name="Buhay C."/>
            <person name="Dugan-Rocha S."/>
            <person name="Ding Y."/>
            <person name="Chen G."/>
            <person name="Hawes A."/>
            <person name="Holder M."/>
            <person name="Jhangiani S."/>
            <person name="Johnson A."/>
            <person name="Khan Z."/>
            <person name="Li Z."/>
            <person name="Liu W."/>
            <person name="Liu X."/>
            <person name="Perez L."/>
            <person name="Shen H."/>
            <person name="Wang Q."/>
            <person name="Watt J."/>
            <person name="Xi L."/>
            <person name="Xin Y."/>
            <person name="Zhou J."/>
            <person name="Deng J."/>
            <person name="Jiang H."/>
            <person name="Liu Y."/>
            <person name="Qu J."/>
            <person name="Song X.-Z."/>
            <person name="Zhang L."/>
            <person name="Villasana D."/>
            <person name="Johnson A."/>
            <person name="Liu J."/>
            <person name="Liyanage D."/>
            <person name="Lorensuhewa L."/>
            <person name="Robinson T."/>
            <person name="Song A."/>
            <person name="Song B.-B."/>
            <person name="Dinh H."/>
            <person name="Thornton R."/>
            <person name="Coyle M."/>
            <person name="Francisco L."/>
            <person name="Jackson L."/>
            <person name="Javaid M."/>
            <person name="Korchina V."/>
            <person name="Kovar C."/>
            <person name="Mata R."/>
            <person name="Mathew T."/>
            <person name="Ngo R."/>
            <person name="Nguyen L."/>
            <person name="Nguyen N."/>
            <person name="Okwuonu G."/>
            <person name="Ongeri F."/>
            <person name="Pham C."/>
            <person name="Simmons D."/>
            <person name="Wilczek-Boney K."/>
            <person name="Hale W."/>
            <person name="Jakkamsetti A."/>
            <person name="Pham P."/>
            <person name="Ruth R."/>
            <person name="San Lucas F."/>
            <person name="Warren J."/>
            <person name="Zhang J."/>
            <person name="Zhao Z."/>
            <person name="Zhou C."/>
            <person name="Zhu D."/>
            <person name="Lee S."/>
            <person name="Bess C."/>
            <person name="Blankenburg K."/>
            <person name="Forbes L."/>
            <person name="Fu Q."/>
            <person name="Gubbala S."/>
            <person name="Hirani K."/>
            <person name="Jayaseelan J.C."/>
            <person name="Lara F."/>
            <person name="Munidasa M."/>
            <person name="Palculict T."/>
            <person name="Patil S."/>
            <person name="Pu L.-L."/>
            <person name="Saada N."/>
            <person name="Tang L."/>
            <person name="Weissenberger G."/>
            <person name="Zhu Y."/>
            <person name="Hemphill L."/>
            <person name="Shang Y."/>
            <person name="Youmans B."/>
            <person name="Ayvaz T."/>
            <person name="Ross M."/>
            <person name="Santibanez J."/>
            <person name="Aqrawi P."/>
            <person name="Gross S."/>
            <person name="Joshi V."/>
            <person name="Fowler G."/>
            <person name="Nazareth L."/>
            <person name="Reid J."/>
            <person name="Worley K."/>
            <person name="Petrosino J."/>
            <person name="Highlander S."/>
            <person name="Gibbs R."/>
        </authorList>
    </citation>
    <scope>NUCLEOTIDE SEQUENCE [LARGE SCALE GENOMIC DNA]</scope>
    <source>
        <strain evidence="8">ATCC 19414</strain>
    </source>
</reference>
<dbReference type="Gene3D" id="2.160.20.10">
    <property type="entry name" value="Single-stranded right-handed beta-helix, Pectin lyase-like"/>
    <property type="match status" value="2"/>
</dbReference>
<dbReference type="STRING" id="1648.A2I91_08725"/>
<comment type="catalytic activity">
    <reaction evidence="1">
        <text>Hydrolysis of terminal, non-reducing alpha-D-galactose residues in alpha-D-galactosides, including galactose oligosaccharides, galactomannans and galactolipids.</text>
        <dbReference type="EC" id="3.2.1.22"/>
    </reaction>
</comment>
<keyword evidence="3" id="KW-0677">Repeat</keyword>
<organism evidence="8 9">
    <name type="scientific">Erysipelothrix rhusiopathiae ATCC 19414</name>
    <dbReference type="NCBI Taxonomy" id="525280"/>
    <lineage>
        <taxon>Bacteria</taxon>
        <taxon>Bacillati</taxon>
        <taxon>Bacillota</taxon>
        <taxon>Erysipelotrichia</taxon>
        <taxon>Erysipelotrichales</taxon>
        <taxon>Erysipelotrichaceae</taxon>
        <taxon>Erysipelothrix</taxon>
    </lineage>
</organism>
<keyword evidence="9" id="KW-1185">Reference proteome</keyword>
<evidence type="ECO:0000313" key="9">
    <source>
        <dbReference type="Proteomes" id="UP000003028"/>
    </source>
</evidence>
<dbReference type="InterPro" id="IPR056441">
    <property type="entry name" value="Beta-barrel_GLAA-B_II"/>
</dbReference>
<feature type="domain" description="GLAA-B beta-barrel" evidence="7">
    <location>
        <begin position="374"/>
        <end position="440"/>
    </location>
</feature>
<evidence type="ECO:0000256" key="6">
    <source>
        <dbReference type="SAM" id="MobiDB-lite"/>
    </source>
</evidence>
<evidence type="ECO:0000313" key="8">
    <source>
        <dbReference type="EMBL" id="EFY08404.1"/>
    </source>
</evidence>
<dbReference type="SUPFAM" id="SSF49373">
    <property type="entry name" value="Invasin/intimin cell-adhesion fragments"/>
    <property type="match status" value="1"/>
</dbReference>
<dbReference type="OrthoDB" id="9807299at2"/>
<dbReference type="InterPro" id="IPR012334">
    <property type="entry name" value="Pectin_lyas_fold"/>
</dbReference>
<dbReference type="Gene3D" id="1.20.1270.70">
    <property type="entry name" value="Designed single chain three-helix bundle"/>
    <property type="match status" value="1"/>
</dbReference>
<feature type="region of interest" description="Disordered" evidence="6">
    <location>
        <begin position="1448"/>
        <end position="1485"/>
    </location>
</feature>
<evidence type="ECO:0000256" key="5">
    <source>
        <dbReference type="ARBA" id="ARBA00023295"/>
    </source>
</evidence>
<keyword evidence="5" id="KW-0326">Glycosidase</keyword>
<accession>E7FY30</accession>
<proteinExistence type="predicted"/>
<dbReference type="RefSeq" id="WP_003775824.1">
    <property type="nucleotide sequence ID" value="NZ_ACLK02000003.1"/>
</dbReference>
<protein>
    <submittedName>
        <fullName evidence="8">Alpha-1,3-galactosidase B domain protein</fullName>
    </submittedName>
</protein>
<comment type="caution">
    <text evidence="8">The sequence shown here is derived from an EMBL/GenBank/DDBJ whole genome shotgun (WGS) entry which is preliminary data.</text>
</comment>
<evidence type="ECO:0000256" key="1">
    <source>
        <dbReference type="ARBA" id="ARBA00001255"/>
    </source>
</evidence>
<keyword evidence="4" id="KW-0378">Hydrolase</keyword>
<dbReference type="InterPro" id="IPR011050">
    <property type="entry name" value="Pectin_lyase_fold/virulence"/>
</dbReference>
<evidence type="ECO:0000259" key="7">
    <source>
        <dbReference type="Pfam" id="PF23764"/>
    </source>
</evidence>
<evidence type="ECO:0000256" key="3">
    <source>
        <dbReference type="ARBA" id="ARBA00022737"/>
    </source>
</evidence>
<dbReference type="SUPFAM" id="SSF51126">
    <property type="entry name" value="Pectin lyase-like"/>
    <property type="match status" value="1"/>
</dbReference>
<sequence length="1519" mass="171462">MKKSKYRMVMTLLSVSLAIPLLPITKISGDNSMKIISVNDYGADASGMKESGPAVTKALEEAKAFDGPVEVQFDPGTYRITKEFAQTREIHTSNTDSVDFPTKHIGLLIEDNHNLTLNGQGSQILFEGNMMALGVVKSSNIKIHNLSWDFLVPTTSEMTVFDFDTENKTVDFFIPSYFNYEIQGNSILWKSEMDSSGNPYWTERNGHRNYGIQVKYPTEMMGRSYYANQDPFHGVSNIETLSSGLLRFTYNTKPQIDPVLGMNYQLLSNTERSTAGALVWESKDVTFEDVKISYMHGFGLLVQMSENVYFNRLRMETDIETGKNTSSYADGIHVSGSKGKIEITNSFFNNTHDDPINIHGTFTRVEKRISDTSLQLNYIHKQQGGFPQFYPGDKVVFYSRDTLESKDSEKEYTVKRVQGPNSSDPRKMVVEFEEAIPSYVDDKIGNQPKYVAENITYTPEILIKNNDFKNVFTRMILVTSRKKVIIEDNRFDAPTMPTLFFSNDSDEWYESGPIRDLEIRNNTFKIRSLGRTWWKYAPAIYFHPVTKGGNLPSVENPIHKNILIEDNTFYLESDGVLRAESVENLTFKNNKVLRLNPEIRLHLDGDETIALGSEHPLRLEANGNQVEGLGILPNGPENNSGSVANVLEFKNSKNVHVKGNTYDDGLKKNVLIEGMQDHHYEIKDKDLNILTKRENKKPTEPVGDIHYVSTHPDIVSVDSDGIIRAHQAGTSDIYAYTIWNDTIIKSNIKSITVDESKTLNLSVENPIIQINPSSEPQFLIIDGVSIRLQDLHIESLDESIITFENGIANIKKSGIAKASISHEGKEGLVYFVVDNPEDQLVLNPQISVEDQNKGLSLNSTSFSIDRENGQDLWGKDNRLSNLVGIDLNAVNDGKRVIVATLDGLPLRASNSWDSSYMLLMKQNQDGSLDRDNYISVGKRAHADGIGFVQEIHGQGKEAATNTIEDNFTVKQTFALEHLNNKINTYILKDGTFKLIHTFENIEHLGESPFLAFAGWGNTQNNRTFEVSDLKIYNGSLSDSGNVEPLKIQIPDSNSYELESVEILNTEANLYRVKTNYEGKTHVFVRNQEQIKYVDKDIIHLQDGKTYDIDVIHEASSGKFSNRIHQTYTTQDGEAYASIHNQKLEDQMILTIPADLLELSYIDLDGKLQPVSIEHRDSITLDNKHVYLNKVNSNEVELQDIETSFGTVDLNHRDSFIYSDRENTLELKIKANVPNENITVVNEDHGIIKTVDEVGSVHLDIFNGVTSYHVKALAEDGITTDTHVIHILRNAPITKNIEKIELGEELIQLDTKTIDFKHKYQLNDLKVNAGDSIITTTFNNVPRENLNRKMTPSQDVIMKVTFEDHRTVVYKEFEAVNIPVSLELNQINGLMELIETLVKSDYTSESWNALEVVLVNVQALLNQKDITQEDVDEGYLNLMAAYKNLEVHKVDKPTDRPTDKPTDKPADKPTDKPTDTSENKESNYTSTENYLPLTGVQSKFESILLVGLGMVFITINRRRG</sequence>
<feature type="compositionally biased region" description="Basic and acidic residues" evidence="6">
    <location>
        <begin position="1448"/>
        <end position="1480"/>
    </location>
</feature>
<dbReference type="Pfam" id="PF23764">
    <property type="entry name" value="Beta-barrel_GLAA-B_II"/>
    <property type="match status" value="1"/>
</dbReference>
<gene>
    <name evidence="8" type="ORF">HMPREF0357_11557</name>
</gene>
<evidence type="ECO:0000256" key="2">
    <source>
        <dbReference type="ARBA" id="ARBA00001271"/>
    </source>
</evidence>